<dbReference type="PROSITE" id="PS50112">
    <property type="entry name" value="PAS"/>
    <property type="match status" value="1"/>
</dbReference>
<dbReference type="SMART" id="SM01079">
    <property type="entry name" value="CHASE"/>
    <property type="match status" value="1"/>
</dbReference>
<dbReference type="GO" id="GO:0007165">
    <property type="term" value="P:signal transduction"/>
    <property type="evidence" value="ECO:0007669"/>
    <property type="project" value="UniProtKB-ARBA"/>
</dbReference>
<evidence type="ECO:0000259" key="11">
    <source>
        <dbReference type="PROSITE" id="PS50887"/>
    </source>
</evidence>
<feature type="transmembrane region" description="Helical" evidence="7">
    <location>
        <begin position="349"/>
        <end position="369"/>
    </location>
</feature>
<dbReference type="Gene3D" id="3.30.70.270">
    <property type="match status" value="1"/>
</dbReference>
<dbReference type="Pfam" id="PF00563">
    <property type="entry name" value="EAL"/>
    <property type="match status" value="1"/>
</dbReference>
<keyword evidence="2 7" id="KW-0812">Transmembrane</keyword>
<dbReference type="InterPro" id="IPR000160">
    <property type="entry name" value="GGDEF_dom"/>
</dbReference>
<dbReference type="InterPro" id="IPR035965">
    <property type="entry name" value="PAS-like_dom_sf"/>
</dbReference>
<keyword evidence="12" id="KW-0614">Plasmid</keyword>
<keyword evidence="13" id="KW-1185">Reference proteome</keyword>
<comment type="catalytic activity">
    <reaction evidence="5">
        <text>3',3'-c-di-GMP + H2O = 5'-phosphoguanylyl(3'-&gt;5')guanosine + H(+)</text>
        <dbReference type="Rhea" id="RHEA:24902"/>
        <dbReference type="ChEBI" id="CHEBI:15377"/>
        <dbReference type="ChEBI" id="CHEBI:15378"/>
        <dbReference type="ChEBI" id="CHEBI:58754"/>
        <dbReference type="ChEBI" id="CHEBI:58805"/>
        <dbReference type="EC" id="3.1.4.52"/>
    </reaction>
    <physiologicalReaction direction="left-to-right" evidence="5">
        <dbReference type="Rhea" id="RHEA:24903"/>
    </physiologicalReaction>
</comment>
<dbReference type="InterPro" id="IPR029787">
    <property type="entry name" value="Nucleotide_cyclase"/>
</dbReference>
<dbReference type="GO" id="GO:0071111">
    <property type="term" value="F:cyclic-guanylate-specific phosphodiesterase activity"/>
    <property type="evidence" value="ECO:0007669"/>
    <property type="project" value="UniProtKB-EC"/>
</dbReference>
<keyword evidence="3 7" id="KW-1133">Transmembrane helix</keyword>
<feature type="compositionally biased region" description="Low complexity" evidence="6">
    <location>
        <begin position="1"/>
        <end position="12"/>
    </location>
</feature>
<dbReference type="PANTHER" id="PTHR44757:SF2">
    <property type="entry name" value="BIOFILM ARCHITECTURE MAINTENANCE PROTEIN MBAA"/>
    <property type="match status" value="1"/>
</dbReference>
<keyword evidence="4 7" id="KW-0472">Membrane</keyword>
<dbReference type="AlphaFoldDB" id="A0A2U9SDK9"/>
<evidence type="ECO:0000259" key="9">
    <source>
        <dbReference type="PROSITE" id="PS50839"/>
    </source>
</evidence>
<evidence type="ECO:0000256" key="5">
    <source>
        <dbReference type="ARBA" id="ARBA00051114"/>
    </source>
</evidence>
<dbReference type="InterPro" id="IPR042240">
    <property type="entry name" value="CHASE_sf"/>
</dbReference>
<feature type="transmembrane region" description="Helical" evidence="7">
    <location>
        <begin position="33"/>
        <end position="56"/>
    </location>
</feature>
<feature type="domain" description="EAL" evidence="10">
    <location>
        <begin position="688"/>
        <end position="942"/>
    </location>
</feature>
<dbReference type="SUPFAM" id="SSF55785">
    <property type="entry name" value="PYP-like sensor domain (PAS domain)"/>
    <property type="match status" value="1"/>
</dbReference>
<dbReference type="SMART" id="SM00052">
    <property type="entry name" value="EAL"/>
    <property type="match status" value="1"/>
</dbReference>
<evidence type="ECO:0000259" key="8">
    <source>
        <dbReference type="PROSITE" id="PS50112"/>
    </source>
</evidence>
<evidence type="ECO:0000256" key="6">
    <source>
        <dbReference type="SAM" id="MobiDB-lite"/>
    </source>
</evidence>
<gene>
    <name evidence="12" type="ORF">DM194_25050</name>
</gene>
<feature type="region of interest" description="Disordered" evidence="6">
    <location>
        <begin position="1"/>
        <end position="27"/>
    </location>
</feature>
<dbReference type="Pfam" id="PF00990">
    <property type="entry name" value="GGDEF"/>
    <property type="match status" value="1"/>
</dbReference>
<evidence type="ECO:0000259" key="10">
    <source>
        <dbReference type="PROSITE" id="PS50883"/>
    </source>
</evidence>
<dbReference type="FunFam" id="3.30.70.270:FF:000001">
    <property type="entry name" value="Diguanylate cyclase domain protein"/>
    <property type="match status" value="1"/>
</dbReference>
<evidence type="ECO:0000256" key="2">
    <source>
        <dbReference type="ARBA" id="ARBA00022692"/>
    </source>
</evidence>
<dbReference type="SUPFAM" id="SSF55073">
    <property type="entry name" value="Nucleotide cyclase"/>
    <property type="match status" value="1"/>
</dbReference>
<dbReference type="NCBIfam" id="TIGR00254">
    <property type="entry name" value="GGDEF"/>
    <property type="match status" value="1"/>
</dbReference>
<dbReference type="GO" id="GO:0071732">
    <property type="term" value="P:cellular response to nitric oxide"/>
    <property type="evidence" value="ECO:0007669"/>
    <property type="project" value="UniProtKB-ARBA"/>
</dbReference>
<accession>A0A2U9SDK9</accession>
<sequence length="950" mass="103280">MAEPAADPAADQPADRPPASRPKPSFSRFPRNLPLPALIPALALIAGCGLSVLAMLQSDRLLTQEEEHRFATRVEEIHGQMADRLQVYQQVARSAASLVMTFPDLHWTQWNRFVEALDMPRRYPGIISVAYARAVPATGSGELVAAMRAAGLTNFRIWPESAGAERVVNIFTAPVDEANVRAVGFDMMSEATRRSTIERARDSGEPAATRAITLKIDEAAGAKPALILYQATYRGDPLPPSLEARQASFTGVVAVPVRIGSLVDGLVDEKRPDIGPDAGPDAGPDTGPDTGIEIYDVPPAEAEFPLYRSRRPLETTAAISLTRELPVGGRVWTVRYDSLPDGVLTAHEWVPGALLVGGIALSIALSLILRMMLATHSRAVELAGRMTASLRLQEAERQQLFTQAPLGIALVGTNGLLTDCNPAFGAAAGLAREELLGTDLRLRFGDQGSVFALEAALQGESGRLESDQPLVLGGRRSHFSLHFQPVILAEELKFVLAFAEDIGEKRRAEQHIQYLAHFDALTGLPNRILLFDRIAQALREARREGSKVAVLFIDLDRFKVINDSLGHSFGDEVLRSVARRLRSGLRESDTVGRLGGDEFLIVLRRVMEPGDAASVAEKVVAHLASPFTVGGQNFVVTPSIGISLYPDDAEDPEGLIRCADIAMYHAKERGRNGFRFVTREMGARSRERMDLEASLRKAIREGQLFLVYQPQVDTLTGRVVGLEALIRWRHPEEGLILPGRFLPVAEETGLVLAMGDWVLFEACEQIRRWRSRLGLSIPVAVNVSGAQFRDGQLPAKVARALDANGLSGPELEIEVTESTLIDDVESAAATLEALKQRGVLIALDDFGTGYSSLSYLHRLPIDKLKIDRSFIHDLSTGASDASVPRAIVGLGRSLGLSVIAEGVETQEQLQLLRDLACESYQGFLFSRPIPAEEVERLLGRQGAAHAVAVE</sequence>
<proteinExistence type="predicted"/>
<dbReference type="InterPro" id="IPR035919">
    <property type="entry name" value="EAL_sf"/>
</dbReference>
<evidence type="ECO:0000256" key="4">
    <source>
        <dbReference type="ARBA" id="ARBA00023136"/>
    </source>
</evidence>
<protein>
    <submittedName>
        <fullName evidence="12">Diguanylate cyclase</fullName>
    </submittedName>
</protein>
<dbReference type="CDD" id="cd01948">
    <property type="entry name" value="EAL"/>
    <property type="match status" value="1"/>
</dbReference>
<dbReference type="OrthoDB" id="7251575at2"/>
<dbReference type="PROSITE" id="PS50887">
    <property type="entry name" value="GGDEF"/>
    <property type="match status" value="1"/>
</dbReference>
<evidence type="ECO:0000313" key="12">
    <source>
        <dbReference type="EMBL" id="AWU97572.1"/>
    </source>
</evidence>
<feature type="domain" description="GGDEF" evidence="11">
    <location>
        <begin position="546"/>
        <end position="679"/>
    </location>
</feature>
<organism evidence="12 13">
    <name type="scientific">Azospirillum ramasamyi</name>
    <dbReference type="NCBI Taxonomy" id="682998"/>
    <lineage>
        <taxon>Bacteria</taxon>
        <taxon>Pseudomonadati</taxon>
        <taxon>Pseudomonadota</taxon>
        <taxon>Alphaproteobacteria</taxon>
        <taxon>Rhodospirillales</taxon>
        <taxon>Azospirillaceae</taxon>
        <taxon>Azospirillum</taxon>
    </lineage>
</organism>
<dbReference type="Pfam" id="PF03924">
    <property type="entry name" value="CHASE"/>
    <property type="match status" value="1"/>
</dbReference>
<dbReference type="InterPro" id="IPR006189">
    <property type="entry name" value="CHASE_dom"/>
</dbReference>
<feature type="domain" description="CHASE" evidence="9">
    <location>
        <begin position="159"/>
        <end position="266"/>
    </location>
</feature>
<dbReference type="Proteomes" id="UP000249605">
    <property type="component" value="Plasmid unnamed4"/>
</dbReference>
<dbReference type="EMBL" id="CP029834">
    <property type="protein sequence ID" value="AWU97572.1"/>
    <property type="molecule type" value="Genomic_DNA"/>
</dbReference>
<dbReference type="GO" id="GO:0016020">
    <property type="term" value="C:membrane"/>
    <property type="evidence" value="ECO:0007669"/>
    <property type="project" value="UniProtKB-SubCell"/>
</dbReference>
<evidence type="ECO:0000256" key="3">
    <source>
        <dbReference type="ARBA" id="ARBA00022989"/>
    </source>
</evidence>
<dbReference type="PROSITE" id="PS50839">
    <property type="entry name" value="CHASE"/>
    <property type="match status" value="1"/>
</dbReference>
<dbReference type="InterPro" id="IPR000014">
    <property type="entry name" value="PAS"/>
</dbReference>
<dbReference type="InterPro" id="IPR001633">
    <property type="entry name" value="EAL_dom"/>
</dbReference>
<dbReference type="InterPro" id="IPR043128">
    <property type="entry name" value="Rev_trsase/Diguanyl_cyclase"/>
</dbReference>
<dbReference type="Gene3D" id="3.20.20.450">
    <property type="entry name" value="EAL domain"/>
    <property type="match status" value="1"/>
</dbReference>
<dbReference type="PANTHER" id="PTHR44757">
    <property type="entry name" value="DIGUANYLATE CYCLASE DGCP"/>
    <property type="match status" value="1"/>
</dbReference>
<evidence type="ECO:0000313" key="13">
    <source>
        <dbReference type="Proteomes" id="UP000249605"/>
    </source>
</evidence>
<feature type="domain" description="PAS" evidence="8">
    <location>
        <begin position="393"/>
        <end position="440"/>
    </location>
</feature>
<name>A0A2U9SDK9_9PROT</name>
<dbReference type="Gene3D" id="3.30.450.20">
    <property type="entry name" value="PAS domain"/>
    <property type="match status" value="1"/>
</dbReference>
<dbReference type="SUPFAM" id="SSF141868">
    <property type="entry name" value="EAL domain-like"/>
    <property type="match status" value="1"/>
</dbReference>
<dbReference type="InterPro" id="IPR052155">
    <property type="entry name" value="Biofilm_reg_signaling"/>
</dbReference>
<dbReference type="NCBIfam" id="TIGR00229">
    <property type="entry name" value="sensory_box"/>
    <property type="match status" value="1"/>
</dbReference>
<dbReference type="SMART" id="SM00267">
    <property type="entry name" value="GGDEF"/>
    <property type="match status" value="1"/>
</dbReference>
<geneLocation type="plasmid" evidence="12 13">
    <name>unnamed4</name>
</geneLocation>
<reference evidence="12 13" key="1">
    <citation type="submission" date="2018-06" db="EMBL/GenBank/DDBJ databases">
        <title>Complete genome sequencing of Azospirillum sp. M2T2B2.</title>
        <authorList>
            <person name="Heo J."/>
            <person name="Kim S.-J."/>
            <person name="Kwon S.-W."/>
            <person name="Anandham R."/>
        </authorList>
    </citation>
    <scope>NUCLEOTIDE SEQUENCE [LARGE SCALE GENOMIC DNA]</scope>
    <source>
        <strain evidence="12 13">M2T2B2</strain>
        <plasmid evidence="12 13">unnamed4</plasmid>
    </source>
</reference>
<dbReference type="FunFam" id="3.20.20.450:FF:000001">
    <property type="entry name" value="Cyclic di-GMP phosphodiesterase yahA"/>
    <property type="match status" value="1"/>
</dbReference>
<evidence type="ECO:0000256" key="1">
    <source>
        <dbReference type="ARBA" id="ARBA00004370"/>
    </source>
</evidence>
<evidence type="ECO:0000256" key="7">
    <source>
        <dbReference type="SAM" id="Phobius"/>
    </source>
</evidence>
<comment type="subcellular location">
    <subcellularLocation>
        <location evidence="1">Membrane</location>
    </subcellularLocation>
</comment>
<dbReference type="CDD" id="cd01949">
    <property type="entry name" value="GGDEF"/>
    <property type="match status" value="1"/>
</dbReference>
<dbReference type="Gene3D" id="3.30.450.350">
    <property type="entry name" value="CHASE domain"/>
    <property type="match status" value="1"/>
</dbReference>
<feature type="region of interest" description="Disordered" evidence="6">
    <location>
        <begin position="269"/>
        <end position="289"/>
    </location>
</feature>
<dbReference type="KEGG" id="azm:DM194_25050"/>
<dbReference type="PROSITE" id="PS50883">
    <property type="entry name" value="EAL"/>
    <property type="match status" value="1"/>
</dbReference>